<dbReference type="InParanoid" id="A0A1Y2G709"/>
<feature type="compositionally biased region" description="Basic and acidic residues" evidence="1">
    <location>
        <begin position="135"/>
        <end position="147"/>
    </location>
</feature>
<comment type="caution">
    <text evidence="2">The sequence shown here is derived from an EMBL/GenBank/DDBJ whole genome shotgun (WGS) entry which is preliminary data.</text>
</comment>
<dbReference type="Proteomes" id="UP000193648">
    <property type="component" value="Unassembled WGS sequence"/>
</dbReference>
<reference evidence="2 3" key="1">
    <citation type="submission" date="2016-07" db="EMBL/GenBank/DDBJ databases">
        <title>Pervasive Adenine N6-methylation of Active Genes in Fungi.</title>
        <authorList>
            <consortium name="DOE Joint Genome Institute"/>
            <person name="Mondo S.J."/>
            <person name="Dannebaum R.O."/>
            <person name="Kuo R.C."/>
            <person name="Labutti K."/>
            <person name="Haridas S."/>
            <person name="Kuo A."/>
            <person name="Salamov A."/>
            <person name="Ahrendt S.R."/>
            <person name="Lipzen A."/>
            <person name="Sullivan W."/>
            <person name="Andreopoulos W.B."/>
            <person name="Clum A."/>
            <person name="Lindquist E."/>
            <person name="Daum C."/>
            <person name="Ramamoorthy G.K."/>
            <person name="Gryganskyi A."/>
            <person name="Culley D."/>
            <person name="Magnuson J.K."/>
            <person name="James T.Y."/>
            <person name="O'Malley M.A."/>
            <person name="Stajich J.E."/>
            <person name="Spatafora J.W."/>
            <person name="Visel A."/>
            <person name="Grigoriev I.V."/>
        </authorList>
    </citation>
    <scope>NUCLEOTIDE SEQUENCE [LARGE SCALE GENOMIC DNA]</scope>
    <source>
        <strain evidence="2 3">NRRL 3116</strain>
    </source>
</reference>
<dbReference type="GeneID" id="33567806"/>
<keyword evidence="3" id="KW-1185">Reference proteome</keyword>
<feature type="region of interest" description="Disordered" evidence="1">
    <location>
        <begin position="1"/>
        <end position="39"/>
    </location>
</feature>
<dbReference type="EMBL" id="MCFF01000067">
    <property type="protein sequence ID" value="ORY99586.1"/>
    <property type="molecule type" value="Genomic_DNA"/>
</dbReference>
<evidence type="ECO:0000256" key="1">
    <source>
        <dbReference type="SAM" id="MobiDB-lite"/>
    </source>
</evidence>
<feature type="region of interest" description="Disordered" evidence="1">
    <location>
        <begin position="66"/>
        <end position="169"/>
    </location>
</feature>
<feature type="compositionally biased region" description="Basic and acidic residues" evidence="1">
    <location>
        <begin position="26"/>
        <end position="35"/>
    </location>
</feature>
<evidence type="ECO:0000313" key="2">
    <source>
        <dbReference type="EMBL" id="ORY99586.1"/>
    </source>
</evidence>
<proteinExistence type="predicted"/>
<feature type="compositionally biased region" description="Low complexity" evidence="1">
    <location>
        <begin position="97"/>
        <end position="117"/>
    </location>
</feature>
<protein>
    <submittedName>
        <fullName evidence="2">Uncharacterized protein</fullName>
    </submittedName>
</protein>
<evidence type="ECO:0000313" key="3">
    <source>
        <dbReference type="Proteomes" id="UP000193648"/>
    </source>
</evidence>
<feature type="compositionally biased region" description="Polar residues" evidence="1">
    <location>
        <begin position="1"/>
        <end position="16"/>
    </location>
</feature>
<gene>
    <name evidence="2" type="ORF">BCR41DRAFT_363892</name>
</gene>
<name>A0A1Y2G709_9FUNG</name>
<dbReference type="RefSeq" id="XP_021875881.1">
    <property type="nucleotide sequence ID" value="XM_022025963.1"/>
</dbReference>
<feature type="compositionally biased region" description="Polar residues" evidence="1">
    <location>
        <begin position="86"/>
        <end position="95"/>
    </location>
</feature>
<dbReference type="OrthoDB" id="2415882at2759"/>
<accession>A0A1Y2G709</accession>
<sequence>MSASIANTNSEIQATSPVPVVAFAEEPDRRGRDHSVTPLIEEEIVVDSISTEAKTKKSYRNSLTAFAERIRSRSSSRQRGADDLSMSRTSTQASAFSVKSTSSRKSSKSGSRSGRNSLDNDSSPYADVVRAQSEFMEKLRAEQEKNGVTHNADGIPIPPSRNGSRRSSITHILGFDKPLLAF</sequence>
<dbReference type="AlphaFoldDB" id="A0A1Y2G709"/>
<organism evidence="2 3">
    <name type="scientific">Lobosporangium transversale</name>
    <dbReference type="NCBI Taxonomy" id="64571"/>
    <lineage>
        <taxon>Eukaryota</taxon>
        <taxon>Fungi</taxon>
        <taxon>Fungi incertae sedis</taxon>
        <taxon>Mucoromycota</taxon>
        <taxon>Mortierellomycotina</taxon>
        <taxon>Mortierellomycetes</taxon>
        <taxon>Mortierellales</taxon>
        <taxon>Mortierellaceae</taxon>
        <taxon>Lobosporangium</taxon>
    </lineage>
</organism>